<dbReference type="Proteomes" id="UP001497516">
    <property type="component" value="Chromosome 3"/>
</dbReference>
<accession>A0AAV2DWR1</accession>
<keyword evidence="3" id="KW-1185">Reference proteome</keyword>
<name>A0AAV2DWR1_9ROSI</name>
<feature type="region of interest" description="Disordered" evidence="1">
    <location>
        <begin position="79"/>
        <end position="112"/>
    </location>
</feature>
<proteinExistence type="predicted"/>
<dbReference type="AlphaFoldDB" id="A0AAV2DWR1"/>
<evidence type="ECO:0000313" key="3">
    <source>
        <dbReference type="Proteomes" id="UP001497516"/>
    </source>
</evidence>
<gene>
    <name evidence="2" type="ORF">LTRI10_LOCUS19605</name>
</gene>
<evidence type="ECO:0000256" key="1">
    <source>
        <dbReference type="SAM" id="MobiDB-lite"/>
    </source>
</evidence>
<dbReference type="EMBL" id="OZ034816">
    <property type="protein sequence ID" value="CAL1377997.1"/>
    <property type="molecule type" value="Genomic_DNA"/>
</dbReference>
<protein>
    <submittedName>
        <fullName evidence="2">Uncharacterized protein</fullName>
    </submittedName>
</protein>
<organism evidence="2 3">
    <name type="scientific">Linum trigynum</name>
    <dbReference type="NCBI Taxonomy" id="586398"/>
    <lineage>
        <taxon>Eukaryota</taxon>
        <taxon>Viridiplantae</taxon>
        <taxon>Streptophyta</taxon>
        <taxon>Embryophyta</taxon>
        <taxon>Tracheophyta</taxon>
        <taxon>Spermatophyta</taxon>
        <taxon>Magnoliopsida</taxon>
        <taxon>eudicotyledons</taxon>
        <taxon>Gunneridae</taxon>
        <taxon>Pentapetalae</taxon>
        <taxon>rosids</taxon>
        <taxon>fabids</taxon>
        <taxon>Malpighiales</taxon>
        <taxon>Linaceae</taxon>
        <taxon>Linum</taxon>
    </lineage>
</organism>
<feature type="compositionally biased region" description="Low complexity" evidence="1">
    <location>
        <begin position="90"/>
        <end position="104"/>
    </location>
</feature>
<feature type="region of interest" description="Disordered" evidence="1">
    <location>
        <begin position="1"/>
        <end position="29"/>
    </location>
</feature>
<evidence type="ECO:0000313" key="2">
    <source>
        <dbReference type="EMBL" id="CAL1377997.1"/>
    </source>
</evidence>
<reference evidence="2 3" key="1">
    <citation type="submission" date="2024-04" db="EMBL/GenBank/DDBJ databases">
        <authorList>
            <person name="Fracassetti M."/>
        </authorList>
    </citation>
    <scope>NUCLEOTIDE SEQUENCE [LARGE SCALE GENOMIC DNA]</scope>
</reference>
<sequence length="129" mass="13567">MSWSSAETLTATTTHEEDVTTTEEETMETTVVVPTTALATTIIVASASKEEGIVDAAPPLSRVELPAAPDVNPAMKELALAPKPSPTSPPVITVPTVPSIVPPSEEQPPEIVRKEEPLLLPHSTLLSVL</sequence>